<dbReference type="EMBL" id="JAESWA010000027">
    <property type="protein sequence ID" value="MBL4933599.1"/>
    <property type="molecule type" value="Genomic_DNA"/>
</dbReference>
<feature type="transmembrane region" description="Helical" evidence="1">
    <location>
        <begin position="170"/>
        <end position="189"/>
    </location>
</feature>
<dbReference type="GO" id="GO:0004175">
    <property type="term" value="F:endopeptidase activity"/>
    <property type="evidence" value="ECO:0007669"/>
    <property type="project" value="UniProtKB-ARBA"/>
</dbReference>
<evidence type="ECO:0000313" key="3">
    <source>
        <dbReference type="EMBL" id="MBL4933599.1"/>
    </source>
</evidence>
<keyword evidence="3" id="KW-0482">Metalloprotease</keyword>
<protein>
    <submittedName>
        <fullName evidence="3">CPBP family intramembrane metalloprotease</fullName>
    </submittedName>
</protein>
<evidence type="ECO:0000313" key="4">
    <source>
        <dbReference type="Proteomes" id="UP000623681"/>
    </source>
</evidence>
<feature type="transmembrane region" description="Helical" evidence="1">
    <location>
        <begin position="195"/>
        <end position="214"/>
    </location>
</feature>
<evidence type="ECO:0000259" key="2">
    <source>
        <dbReference type="Pfam" id="PF02517"/>
    </source>
</evidence>
<feature type="transmembrane region" description="Helical" evidence="1">
    <location>
        <begin position="235"/>
        <end position="251"/>
    </location>
</feature>
<reference evidence="3" key="1">
    <citation type="submission" date="2021-01" db="EMBL/GenBank/DDBJ databases">
        <title>Genome public.</title>
        <authorList>
            <person name="Liu C."/>
            <person name="Sun Q."/>
        </authorList>
    </citation>
    <scope>NUCLEOTIDE SEQUENCE</scope>
    <source>
        <strain evidence="3">YIM B02565</strain>
    </source>
</reference>
<feature type="transmembrane region" description="Helical" evidence="1">
    <location>
        <begin position="21"/>
        <end position="49"/>
    </location>
</feature>
<keyword evidence="1" id="KW-0472">Membrane</keyword>
<dbReference type="RefSeq" id="WP_202769042.1">
    <property type="nucleotide sequence ID" value="NZ_JAESWA010000027.1"/>
</dbReference>
<keyword evidence="1" id="KW-1133">Transmembrane helix</keyword>
<feature type="transmembrane region" description="Helical" evidence="1">
    <location>
        <begin position="61"/>
        <end position="81"/>
    </location>
</feature>
<dbReference type="InterPro" id="IPR003675">
    <property type="entry name" value="Rce1/LyrA-like_dom"/>
</dbReference>
<accession>A0A937K5Y2</accession>
<gene>
    <name evidence="3" type="ORF">JK634_17570</name>
</gene>
<feature type="domain" description="CAAX prenyl protease 2/Lysostaphin resistance protein A-like" evidence="2">
    <location>
        <begin position="139"/>
        <end position="230"/>
    </location>
</feature>
<dbReference type="GO" id="GO:0080120">
    <property type="term" value="P:CAAX-box protein maturation"/>
    <property type="evidence" value="ECO:0007669"/>
    <property type="project" value="UniProtKB-ARBA"/>
</dbReference>
<keyword evidence="3" id="KW-0645">Protease</keyword>
<name>A0A937K5Y2_9CLOT</name>
<dbReference type="PANTHER" id="PTHR39430:SF1">
    <property type="entry name" value="PROTEASE"/>
    <property type="match status" value="1"/>
</dbReference>
<feature type="transmembrane region" description="Helical" evidence="1">
    <location>
        <begin position="271"/>
        <end position="289"/>
    </location>
</feature>
<keyword evidence="4" id="KW-1185">Reference proteome</keyword>
<sequence>MEYLFSNENSIFKQVQKQKTLPIILVLLIPIFIEIISEFFSIVIAHKFILGKIAFIDSNPIYLLTSRIIVIGLYIILVLFIEKRKIQEIGFKINKGFFNRYLFGILIGLLMMSFITVIIIMSGNAQIYKGELSSKLIPSFIILIFAWIIQGASEEIMMRGYMMPVIGKKYNVLIAIIITSCYFAFLHLANNGVDRLSIINLILFGIFAAFYTIYTEDIWGICAIHSAWNMAQGNLYGFLVSGNPIMVGSIFNTLSNSKNIINGAAFGPEGGLVVTIVLTLSILIIIFLAKKKHKTI</sequence>
<keyword evidence="3" id="KW-0378">Hydrolase</keyword>
<organism evidence="3 4">
    <name type="scientific">Clostridium paridis</name>
    <dbReference type="NCBI Taxonomy" id="2803863"/>
    <lineage>
        <taxon>Bacteria</taxon>
        <taxon>Bacillati</taxon>
        <taxon>Bacillota</taxon>
        <taxon>Clostridia</taxon>
        <taxon>Eubacteriales</taxon>
        <taxon>Clostridiaceae</taxon>
        <taxon>Clostridium</taxon>
    </lineage>
</organism>
<dbReference type="PANTHER" id="PTHR39430">
    <property type="entry name" value="MEMBRANE-ASSOCIATED PROTEASE-RELATED"/>
    <property type="match status" value="1"/>
</dbReference>
<dbReference type="Pfam" id="PF02517">
    <property type="entry name" value="Rce1-like"/>
    <property type="match status" value="1"/>
</dbReference>
<keyword evidence="1" id="KW-0812">Transmembrane</keyword>
<dbReference type="GO" id="GO:0008237">
    <property type="term" value="F:metallopeptidase activity"/>
    <property type="evidence" value="ECO:0007669"/>
    <property type="project" value="UniProtKB-KW"/>
</dbReference>
<dbReference type="Proteomes" id="UP000623681">
    <property type="component" value="Unassembled WGS sequence"/>
</dbReference>
<dbReference type="AlphaFoldDB" id="A0A937K5Y2"/>
<proteinExistence type="predicted"/>
<evidence type="ECO:0000256" key="1">
    <source>
        <dbReference type="SAM" id="Phobius"/>
    </source>
</evidence>
<feature type="transmembrane region" description="Helical" evidence="1">
    <location>
        <begin position="132"/>
        <end position="149"/>
    </location>
</feature>
<comment type="caution">
    <text evidence="3">The sequence shown here is derived from an EMBL/GenBank/DDBJ whole genome shotgun (WGS) entry which is preliminary data.</text>
</comment>
<feature type="transmembrane region" description="Helical" evidence="1">
    <location>
        <begin position="101"/>
        <end position="120"/>
    </location>
</feature>